<protein>
    <submittedName>
        <fullName evidence="1">Uncharacterized protein</fullName>
    </submittedName>
</protein>
<dbReference type="Proteomes" id="UP000509790">
    <property type="component" value="Chromosome"/>
</dbReference>
<organism evidence="1 2">
    <name type="scientific">Glaesserella parasuis</name>
    <name type="common">Haemophilus parasuis</name>
    <dbReference type="NCBI Taxonomy" id="738"/>
    <lineage>
        <taxon>Bacteria</taxon>
        <taxon>Pseudomonadati</taxon>
        <taxon>Pseudomonadota</taxon>
        <taxon>Gammaproteobacteria</taxon>
        <taxon>Pasteurellales</taxon>
        <taxon>Pasteurellaceae</taxon>
        <taxon>Glaesserella</taxon>
    </lineage>
</organism>
<reference evidence="1 2" key="1">
    <citation type="submission" date="2019-06" db="EMBL/GenBank/DDBJ databases">
        <title>Complete genome sequence of Haemophilus parasuis HPS412.</title>
        <authorList>
            <person name="Yang S."/>
            <person name="Huang C."/>
        </authorList>
    </citation>
    <scope>NUCLEOTIDE SEQUENCE [LARGE SCALE GENOMIC DNA]</scope>
    <source>
        <strain evidence="1 2">HPS412</strain>
    </source>
</reference>
<evidence type="ECO:0000313" key="2">
    <source>
        <dbReference type="Proteomes" id="UP000509790"/>
    </source>
</evidence>
<dbReference type="KEGG" id="hpas:JL26_01055"/>
<name>A0A6I5WPU7_GLAPU</name>
<dbReference type="EMBL" id="CP041334">
    <property type="protein sequence ID" value="QKY73300.1"/>
    <property type="molecule type" value="Genomic_DNA"/>
</dbReference>
<dbReference type="KEGG" id="hpak:JT17_00570"/>
<gene>
    <name evidence="1" type="ORF">FLK62_08660</name>
</gene>
<proteinExistence type="predicted"/>
<sequence>MNNKNPQPTDAQLLATMRDLVKVQQANQAVKEKELELERKRIESNEKIALASIEAQKGDRTQQITAVSKLHSQRHILIGVGVVVITIIVVIAMYTDKTDFALEMLKIGGALLAGYWAGFGRGKASVLEKQQQENE</sequence>
<evidence type="ECO:0000313" key="1">
    <source>
        <dbReference type="EMBL" id="QKY73300.1"/>
    </source>
</evidence>
<dbReference type="RefSeq" id="WP_005714406.1">
    <property type="nucleotide sequence ID" value="NZ_CP009158.1"/>
</dbReference>
<dbReference type="AlphaFoldDB" id="A0A6I5WPU7"/>
<accession>A0A6I5WPU7</accession>